<evidence type="ECO:0000256" key="3">
    <source>
        <dbReference type="ARBA" id="ARBA00006880"/>
    </source>
</evidence>
<proteinExistence type="inferred from homology"/>
<dbReference type="PANTHER" id="PTHR33308:SF9">
    <property type="entry name" value="PEPTIDOGLYCAN HYDROLASE FLGJ"/>
    <property type="match status" value="1"/>
</dbReference>
<evidence type="ECO:0000313" key="13">
    <source>
        <dbReference type="EMBL" id="CBH96060.1"/>
    </source>
</evidence>
<comment type="function">
    <text evidence="1">Flagellum-specific muramidase which hydrolyzes the peptidoglycan layer to assemble the rod structure in the periplasmic space.</text>
</comment>
<evidence type="ECO:0000256" key="10">
    <source>
        <dbReference type="ARBA" id="ARBA00030835"/>
    </source>
</evidence>
<keyword evidence="6" id="KW-0574">Periplasm</keyword>
<dbReference type="GO" id="GO:0044780">
    <property type="term" value="P:bacterial-type flagellum assembly"/>
    <property type="evidence" value="ECO:0007669"/>
    <property type="project" value="InterPro"/>
</dbReference>
<dbReference type="Pfam" id="PF10135">
    <property type="entry name" value="Rod-binding"/>
    <property type="match status" value="1"/>
</dbReference>
<dbReference type="SMART" id="SM00047">
    <property type="entry name" value="LYZ2"/>
    <property type="match status" value="1"/>
</dbReference>
<feature type="domain" description="Mannosyl-glycoprotein endo-beta-N-acetylglucosamidase-like" evidence="12">
    <location>
        <begin position="185"/>
        <end position="348"/>
    </location>
</feature>
<gene>
    <name evidence="13" type="ORF">CARN2_1049</name>
</gene>
<dbReference type="PRINTS" id="PR01002">
    <property type="entry name" value="FLGFLGJ"/>
</dbReference>
<dbReference type="GO" id="GO:0016798">
    <property type="term" value="F:hydrolase activity, acting on glycosyl bonds"/>
    <property type="evidence" value="ECO:0007669"/>
    <property type="project" value="UniProtKB-KW"/>
</dbReference>
<feature type="region of interest" description="Disordered" evidence="11">
    <location>
        <begin position="116"/>
        <end position="167"/>
    </location>
</feature>
<feature type="compositionally biased region" description="Low complexity" evidence="11">
    <location>
        <begin position="143"/>
        <end position="161"/>
    </location>
</feature>
<evidence type="ECO:0000256" key="9">
    <source>
        <dbReference type="ARBA" id="ARBA00023316"/>
    </source>
</evidence>
<dbReference type="NCBIfam" id="TIGR02541">
    <property type="entry name" value="flagell_FlgJ"/>
    <property type="match status" value="1"/>
</dbReference>
<keyword evidence="9" id="KW-0961">Cell wall biogenesis/degradation</keyword>
<dbReference type="Gene3D" id="1.10.530.10">
    <property type="match status" value="1"/>
</dbReference>
<evidence type="ECO:0000256" key="7">
    <source>
        <dbReference type="ARBA" id="ARBA00022801"/>
    </source>
</evidence>
<dbReference type="GO" id="GO:0071973">
    <property type="term" value="P:bacterial-type flagellum-dependent cell motility"/>
    <property type="evidence" value="ECO:0007669"/>
    <property type="project" value="TreeGrafter"/>
</dbReference>
<evidence type="ECO:0000256" key="11">
    <source>
        <dbReference type="SAM" id="MobiDB-lite"/>
    </source>
</evidence>
<dbReference type="EMBL" id="CABM01000017">
    <property type="protein sequence ID" value="CBH96060.1"/>
    <property type="molecule type" value="Genomic_DNA"/>
</dbReference>
<comment type="subcellular location">
    <subcellularLocation>
        <location evidence="2">Periplasm</location>
    </subcellularLocation>
</comment>
<dbReference type="InterPro" id="IPR013377">
    <property type="entry name" value="FlgJ"/>
</dbReference>
<keyword evidence="7" id="KW-0378">Hydrolase</keyword>
<organism evidence="13">
    <name type="scientific">mine drainage metagenome</name>
    <dbReference type="NCBI Taxonomy" id="410659"/>
    <lineage>
        <taxon>unclassified sequences</taxon>
        <taxon>metagenomes</taxon>
        <taxon>ecological metagenomes</taxon>
    </lineage>
</organism>
<evidence type="ECO:0000256" key="5">
    <source>
        <dbReference type="ARBA" id="ARBA00013433"/>
    </source>
</evidence>
<dbReference type="PANTHER" id="PTHR33308">
    <property type="entry name" value="PEPTIDOGLYCAN HYDROLASE FLGJ"/>
    <property type="match status" value="1"/>
</dbReference>
<comment type="similarity">
    <text evidence="4">In the C-terminal section; belongs to the glycosyl hydrolase 73 family.</text>
</comment>
<dbReference type="Pfam" id="PF01832">
    <property type="entry name" value="Glucosaminidase"/>
    <property type="match status" value="1"/>
</dbReference>
<dbReference type="InterPro" id="IPR051056">
    <property type="entry name" value="Glycosyl_Hydrolase_73"/>
</dbReference>
<reference evidence="13" key="1">
    <citation type="submission" date="2009-10" db="EMBL/GenBank/DDBJ databases">
        <title>Diversity of trophic interactions inside an arsenic-rich microbial ecosystem.</title>
        <authorList>
            <person name="Bertin P.N."/>
            <person name="Heinrich-Salmeron A."/>
            <person name="Pelletier E."/>
            <person name="Goulhen-Chollet F."/>
            <person name="Arsene-Ploetze F."/>
            <person name="Gallien S."/>
            <person name="Calteau A."/>
            <person name="Vallenet D."/>
            <person name="Casiot C."/>
            <person name="Chane-Woon-Ming B."/>
            <person name="Giloteaux L."/>
            <person name="Barakat M."/>
            <person name="Bonnefoy V."/>
            <person name="Bruneel O."/>
            <person name="Chandler M."/>
            <person name="Cleiss J."/>
            <person name="Duran R."/>
            <person name="Elbaz-Poulichet F."/>
            <person name="Fonknechten N."/>
            <person name="Lauga B."/>
            <person name="Mornico D."/>
            <person name="Ortet P."/>
            <person name="Schaeffer C."/>
            <person name="Siguier P."/>
            <person name="Alexander Thil Smith A."/>
            <person name="Van Dorsselaer A."/>
            <person name="Weissenbach J."/>
            <person name="Medigue C."/>
            <person name="Le Paslier D."/>
        </authorList>
    </citation>
    <scope>NUCLEOTIDE SEQUENCE</scope>
</reference>
<evidence type="ECO:0000256" key="6">
    <source>
        <dbReference type="ARBA" id="ARBA00022764"/>
    </source>
</evidence>
<evidence type="ECO:0000256" key="4">
    <source>
        <dbReference type="ARBA" id="ARBA00007974"/>
    </source>
</evidence>
<evidence type="ECO:0000256" key="8">
    <source>
        <dbReference type="ARBA" id="ARBA00023295"/>
    </source>
</evidence>
<dbReference type="AlphaFoldDB" id="E6PMA8"/>
<evidence type="ECO:0000256" key="1">
    <source>
        <dbReference type="ARBA" id="ARBA00002954"/>
    </source>
</evidence>
<evidence type="ECO:0000259" key="12">
    <source>
        <dbReference type="SMART" id="SM00047"/>
    </source>
</evidence>
<evidence type="ECO:0000256" key="2">
    <source>
        <dbReference type="ARBA" id="ARBA00004418"/>
    </source>
</evidence>
<dbReference type="GO" id="GO:0042597">
    <property type="term" value="C:periplasmic space"/>
    <property type="evidence" value="ECO:0007669"/>
    <property type="project" value="UniProtKB-SubCell"/>
</dbReference>
<name>E6PMA8_9ZZZZ</name>
<accession>E6PMA8</accession>
<dbReference type="GO" id="GO:0071555">
    <property type="term" value="P:cell wall organization"/>
    <property type="evidence" value="ECO:0007669"/>
    <property type="project" value="UniProtKB-KW"/>
</dbReference>
<protein>
    <recommendedName>
        <fullName evidence="5">Peptidoglycan hydrolase FlgJ</fullName>
    </recommendedName>
    <alternativeName>
        <fullName evidence="10">Muramidase FlgJ</fullName>
    </alternativeName>
</protein>
<dbReference type="InterPro" id="IPR019301">
    <property type="entry name" value="Flagellar_prot_FlgJ_N"/>
</dbReference>
<comment type="caution">
    <text evidence="13">The sequence shown here is derived from an EMBL/GenBank/DDBJ whole genome shotgun (WGS) entry which is preliminary data.</text>
</comment>
<dbReference type="GO" id="GO:0004040">
    <property type="term" value="F:amidase activity"/>
    <property type="evidence" value="ECO:0007669"/>
    <property type="project" value="InterPro"/>
</dbReference>
<sequence length="355" mass="36083">MQTPILPLTPLPPTIPAAANSLSFQGLNQLSAAAKADPHNPQAIKAVAQQFEALLMQQMLTVMNATSLGPDLLGDTSGPMFKSLFTQQIATTISQGQGIGLASFLAKELATRYGTAHPVHPGKASGPTSGTNMPGALPQAAESTPRPRATTASATTATPPRGTVRPGSAVAITHVPGNGTQTSEGDTAPPTLLDKAQAFIQSILPSVQSAATALKVSPIAILAQAALETGWGSHAPGNNLFGIKAGASWQGGTLTSITSEVSDGVSHLGEAAFRAYQSASDSVQNYAQMLLGSSRFQNVRGQGGDIAGFAAALQRSGYATDPHYASKLLAVAQSPTMRGALAALGLQDGSSLAAR</sequence>
<dbReference type="InterPro" id="IPR002901">
    <property type="entry name" value="MGlyc_endo_b_GlcNAc-like_dom"/>
</dbReference>
<comment type="similarity">
    <text evidence="3">In the N-terminal section; belongs to the FlgJ family.</text>
</comment>
<keyword evidence="8" id="KW-0326">Glycosidase</keyword>